<dbReference type="Pfam" id="PF01488">
    <property type="entry name" value="Shikimate_DH"/>
    <property type="match status" value="1"/>
</dbReference>
<feature type="binding site" evidence="8 11">
    <location>
        <begin position="184"/>
        <end position="189"/>
    </location>
    <ligand>
        <name>NADP(+)</name>
        <dbReference type="ChEBI" id="CHEBI:58349"/>
    </ligand>
</feature>
<dbReference type="NCBIfam" id="NF000750">
    <property type="entry name" value="PRK00045.3-4"/>
    <property type="match status" value="1"/>
</dbReference>
<gene>
    <name evidence="8" type="primary">hemA</name>
    <name evidence="17" type="ORF">QF206_05135</name>
</gene>
<feature type="domain" description="Glutamyl-tRNA reductase N-terminal" evidence="16">
    <location>
        <begin position="6"/>
        <end position="151"/>
    </location>
</feature>
<protein>
    <recommendedName>
        <fullName evidence="3 8">Glutamyl-tRNA reductase</fullName>
        <shortName evidence="8">GluTR</shortName>
        <ecNumber evidence="3 8">1.2.1.70</ecNumber>
    </recommendedName>
</protein>
<feature type="active site" description="Nucleophile" evidence="8 9">
    <location>
        <position position="50"/>
    </location>
</feature>
<dbReference type="EMBL" id="JASATX010000002">
    <property type="protein sequence ID" value="MDI2098347.1"/>
    <property type="molecule type" value="Genomic_DNA"/>
</dbReference>
<dbReference type="PIRSF" id="PIRSF000445">
    <property type="entry name" value="4pyrrol_synth_GluRdtase"/>
    <property type="match status" value="1"/>
</dbReference>
<evidence type="ECO:0000256" key="8">
    <source>
        <dbReference type="HAMAP-Rule" id="MF_00087"/>
    </source>
</evidence>
<dbReference type="PANTHER" id="PTHR43013:SF1">
    <property type="entry name" value="GLUTAMYL-TRNA REDUCTASE"/>
    <property type="match status" value="1"/>
</dbReference>
<feature type="binding site" evidence="8 10">
    <location>
        <begin position="49"/>
        <end position="52"/>
    </location>
    <ligand>
        <name>substrate</name>
    </ligand>
</feature>
<dbReference type="InterPro" id="IPR036291">
    <property type="entry name" value="NAD(P)-bd_dom_sf"/>
</dbReference>
<evidence type="ECO:0000256" key="2">
    <source>
        <dbReference type="ARBA" id="ARBA00005916"/>
    </source>
</evidence>
<dbReference type="SUPFAM" id="SSF69742">
    <property type="entry name" value="Glutamyl tRNA-reductase catalytic, N-terminal domain"/>
    <property type="match status" value="1"/>
</dbReference>
<evidence type="ECO:0000259" key="14">
    <source>
        <dbReference type="Pfam" id="PF00745"/>
    </source>
</evidence>
<dbReference type="PANTHER" id="PTHR43013">
    <property type="entry name" value="GLUTAMYL-TRNA REDUCTASE"/>
    <property type="match status" value="1"/>
</dbReference>
<comment type="caution">
    <text evidence="17">The sequence shown here is derived from an EMBL/GenBank/DDBJ whole genome shotgun (WGS) entry which is preliminary data.</text>
</comment>
<evidence type="ECO:0000256" key="10">
    <source>
        <dbReference type="PIRSR" id="PIRSR000445-2"/>
    </source>
</evidence>
<dbReference type="InterPro" id="IPR015895">
    <property type="entry name" value="4pyrrol_synth_GluRdtase_N"/>
</dbReference>
<evidence type="ECO:0000256" key="1">
    <source>
        <dbReference type="ARBA" id="ARBA00005059"/>
    </source>
</evidence>
<sequence length="409" mass="43161">MLLCLTASHRTAEFGLLERLSAAAPGVTDALRERGRERGDVRGAVVLATCNRFEVYLDSSALDSLQTVADGAGVDAAELRSNLQVLHGDDVVRHLFSVASGLESVVVGEDEISGQVARALEQAREEGLTSSALEQLFQKATATSRTVKTGTALGGAGRSLVRLALELADSRVMDWATHRVLLVGTGQYAATTVAALRDLGATDIRVYSASGRAAGFAAKHSLTAETSLDAAIDRADLVITCTTTERPVIEVGHVRPGRRLFVDLGMPRNVDSRVAEVAGAEVLDLETIKLHAPLEEVHAAAEAQELVRAAASDFSNDVEIGPSVVALRQHVEAVLQGELTRGRGASPEVAAALRHFAGVLLHRPSVRARELAAEGRAEEFTRGIDALFGLCPAEKSRRDAESATGEASA</sequence>
<dbReference type="InterPro" id="IPR000343">
    <property type="entry name" value="4pyrrol_synth_GluRdtase"/>
</dbReference>
<dbReference type="NCBIfam" id="TIGR01035">
    <property type="entry name" value="hemA"/>
    <property type="match status" value="1"/>
</dbReference>
<keyword evidence="4 8" id="KW-0521">NADP</keyword>
<dbReference type="GO" id="GO:0050661">
    <property type="term" value="F:NADP binding"/>
    <property type="evidence" value="ECO:0007669"/>
    <property type="project" value="InterPro"/>
</dbReference>
<name>A0AAW6T3P9_9MICO</name>
<keyword evidence="5 8" id="KW-0560">Oxidoreductase</keyword>
<feature type="binding site" evidence="8 10">
    <location>
        <position position="104"/>
    </location>
    <ligand>
        <name>substrate</name>
    </ligand>
</feature>
<comment type="miscellaneous">
    <text evidence="8">During catalysis, the active site Cys acts as a nucleophile attacking the alpha-carbonyl group of tRNA-bound glutamate with the formation of a thioester intermediate between enzyme and glutamate, and the concomitant release of tRNA(Glu). The thioester intermediate is finally reduced by direct hydride transfer from NADPH, to form the product GSA.</text>
</comment>
<comment type="subunit">
    <text evidence="8">Homodimer.</text>
</comment>
<dbReference type="EC" id="1.2.1.70" evidence="3 8"/>
<evidence type="ECO:0000259" key="15">
    <source>
        <dbReference type="Pfam" id="PF01488"/>
    </source>
</evidence>
<dbReference type="GO" id="GO:0019353">
    <property type="term" value="P:protoporphyrinogen IX biosynthetic process from glutamate"/>
    <property type="evidence" value="ECO:0007669"/>
    <property type="project" value="TreeGrafter"/>
</dbReference>
<evidence type="ECO:0000256" key="12">
    <source>
        <dbReference type="PIRSR" id="PIRSR000445-4"/>
    </source>
</evidence>
<evidence type="ECO:0000256" key="5">
    <source>
        <dbReference type="ARBA" id="ARBA00023002"/>
    </source>
</evidence>
<dbReference type="InterPro" id="IPR036343">
    <property type="entry name" value="GluRdtase_N_sf"/>
</dbReference>
<evidence type="ECO:0000313" key="17">
    <source>
        <dbReference type="EMBL" id="MDI2098347.1"/>
    </source>
</evidence>
<organism evidence="17 18">
    <name type="scientific">Ruicaihuangia caeni</name>
    <dbReference type="NCBI Taxonomy" id="3042517"/>
    <lineage>
        <taxon>Bacteria</taxon>
        <taxon>Bacillati</taxon>
        <taxon>Actinomycetota</taxon>
        <taxon>Actinomycetes</taxon>
        <taxon>Micrococcales</taxon>
        <taxon>Microbacteriaceae</taxon>
        <taxon>Ruicaihuangia</taxon>
    </lineage>
</organism>
<comment type="pathway">
    <text evidence="1 8 13">Porphyrin-containing compound metabolism; protoporphyrin-IX biosynthesis; 5-aminolevulinate from L-glutamyl-tRNA(Glu): step 1/2.</text>
</comment>
<comment type="function">
    <text evidence="8">Catalyzes the NADPH-dependent reduction of glutamyl-tRNA(Glu) to glutamate 1-semialdehyde (GSA).</text>
</comment>
<proteinExistence type="inferred from homology"/>
<comment type="catalytic activity">
    <reaction evidence="7 8 13">
        <text>(S)-4-amino-5-oxopentanoate + tRNA(Glu) + NADP(+) = L-glutamyl-tRNA(Glu) + NADPH + H(+)</text>
        <dbReference type="Rhea" id="RHEA:12344"/>
        <dbReference type="Rhea" id="RHEA-COMP:9663"/>
        <dbReference type="Rhea" id="RHEA-COMP:9680"/>
        <dbReference type="ChEBI" id="CHEBI:15378"/>
        <dbReference type="ChEBI" id="CHEBI:57501"/>
        <dbReference type="ChEBI" id="CHEBI:57783"/>
        <dbReference type="ChEBI" id="CHEBI:58349"/>
        <dbReference type="ChEBI" id="CHEBI:78442"/>
        <dbReference type="ChEBI" id="CHEBI:78520"/>
        <dbReference type="EC" id="1.2.1.70"/>
    </reaction>
</comment>
<evidence type="ECO:0000259" key="16">
    <source>
        <dbReference type="Pfam" id="PF05201"/>
    </source>
</evidence>
<evidence type="ECO:0000256" key="13">
    <source>
        <dbReference type="RuleBase" id="RU000584"/>
    </source>
</evidence>
<dbReference type="RefSeq" id="WP_281488147.1">
    <property type="nucleotide sequence ID" value="NZ_CP159582.1"/>
</dbReference>
<comment type="domain">
    <text evidence="8">Possesses an unusual extended V-shaped dimeric structure with each monomer consisting of three distinct domains arranged along a curved 'spinal' alpha-helix. The N-terminal catalytic domain specifically recognizes the glutamate moiety of the substrate. The second domain is the NADPH-binding domain, and the third C-terminal domain is responsible for dimerization.</text>
</comment>
<evidence type="ECO:0000256" key="4">
    <source>
        <dbReference type="ARBA" id="ARBA00022857"/>
    </source>
</evidence>
<dbReference type="HAMAP" id="MF_00087">
    <property type="entry name" value="Glu_tRNA_reductase"/>
    <property type="match status" value="1"/>
</dbReference>
<feature type="site" description="Important for activity" evidence="8 12">
    <location>
        <position position="94"/>
    </location>
</feature>
<accession>A0AAW6T3P9</accession>
<keyword evidence="6 8" id="KW-0627">Porphyrin biosynthesis</keyword>
<evidence type="ECO:0000256" key="3">
    <source>
        <dbReference type="ARBA" id="ARBA00012970"/>
    </source>
</evidence>
<dbReference type="Pfam" id="PF00745">
    <property type="entry name" value="GlutR_dimer"/>
    <property type="match status" value="1"/>
</dbReference>
<dbReference type="Gene3D" id="3.40.50.720">
    <property type="entry name" value="NAD(P)-binding Rossmann-like Domain"/>
    <property type="match status" value="1"/>
</dbReference>
<feature type="binding site" evidence="8 10">
    <location>
        <begin position="109"/>
        <end position="111"/>
    </location>
    <ligand>
        <name>substrate</name>
    </ligand>
</feature>
<dbReference type="GO" id="GO:0008883">
    <property type="term" value="F:glutamyl-tRNA reductase activity"/>
    <property type="evidence" value="ECO:0007669"/>
    <property type="project" value="UniProtKB-UniRule"/>
</dbReference>
<feature type="binding site" evidence="8 10">
    <location>
        <position position="115"/>
    </location>
    <ligand>
        <name>substrate</name>
    </ligand>
</feature>
<dbReference type="InterPro" id="IPR015896">
    <property type="entry name" value="4pyrrol_synth_GluRdtase_dimer"/>
</dbReference>
<evidence type="ECO:0000313" key="18">
    <source>
        <dbReference type="Proteomes" id="UP001321506"/>
    </source>
</evidence>
<evidence type="ECO:0000256" key="6">
    <source>
        <dbReference type="ARBA" id="ARBA00023244"/>
    </source>
</evidence>
<evidence type="ECO:0000256" key="11">
    <source>
        <dbReference type="PIRSR" id="PIRSR000445-3"/>
    </source>
</evidence>
<dbReference type="Gene3D" id="3.30.460.30">
    <property type="entry name" value="Glutamyl-tRNA reductase, N-terminal domain"/>
    <property type="match status" value="1"/>
</dbReference>
<dbReference type="Proteomes" id="UP001321506">
    <property type="component" value="Unassembled WGS sequence"/>
</dbReference>
<dbReference type="AlphaFoldDB" id="A0AAW6T3P9"/>
<keyword evidence="18" id="KW-1185">Reference proteome</keyword>
<dbReference type="SUPFAM" id="SSF51735">
    <property type="entry name" value="NAD(P)-binding Rossmann-fold domains"/>
    <property type="match status" value="1"/>
</dbReference>
<dbReference type="FunFam" id="3.30.460.30:FF:000001">
    <property type="entry name" value="Glutamyl-tRNA reductase"/>
    <property type="match status" value="1"/>
</dbReference>
<feature type="domain" description="Tetrapyrrole biosynthesis glutamyl-tRNA reductase dimerisation" evidence="14">
    <location>
        <begin position="303"/>
        <end position="390"/>
    </location>
</feature>
<feature type="domain" description="Quinate/shikimate 5-dehydrogenase/glutamyl-tRNA reductase" evidence="15">
    <location>
        <begin position="166"/>
        <end position="288"/>
    </location>
</feature>
<dbReference type="InterPro" id="IPR006151">
    <property type="entry name" value="Shikm_DH/Glu-tRNA_Rdtase"/>
</dbReference>
<reference evidence="17 18" key="1">
    <citation type="submission" date="2023-04" db="EMBL/GenBank/DDBJ databases">
        <title>Klugiella caeni sp. nov. isolated from the sludge of biochemical tank.</title>
        <authorList>
            <person name="Geng K."/>
        </authorList>
    </citation>
    <scope>NUCLEOTIDE SEQUENCE [LARGE SCALE GENOMIC DNA]</scope>
    <source>
        <strain evidence="17 18">YN-L-19</strain>
    </source>
</reference>
<dbReference type="Pfam" id="PF05201">
    <property type="entry name" value="GlutR_N"/>
    <property type="match status" value="1"/>
</dbReference>
<evidence type="ECO:0000256" key="9">
    <source>
        <dbReference type="PIRSR" id="PIRSR000445-1"/>
    </source>
</evidence>
<comment type="similarity">
    <text evidence="2 8 13">Belongs to the glutamyl-tRNA reductase family.</text>
</comment>
<evidence type="ECO:0000256" key="7">
    <source>
        <dbReference type="ARBA" id="ARBA00047464"/>
    </source>
</evidence>